<dbReference type="Proteomes" id="UP000274073">
    <property type="component" value="Chromosome"/>
</dbReference>
<evidence type="ECO:0000256" key="1">
    <source>
        <dbReference type="SAM" id="Phobius"/>
    </source>
</evidence>
<dbReference type="InterPro" id="IPR013320">
    <property type="entry name" value="ConA-like_dom_sf"/>
</dbReference>
<keyword evidence="6" id="KW-1185">Reference proteome</keyword>
<keyword evidence="1" id="KW-0812">Transmembrane</keyword>
<reference evidence="5 6" key="1">
    <citation type="submission" date="2018-11" db="EMBL/GenBank/DDBJ databases">
        <title>Proposal to divide the Flavobacteriaceae and reorganize its genera based on Amino Acid Identity values calculated from whole genome sequences.</title>
        <authorList>
            <person name="Nicholson A.C."/>
            <person name="Gulvik C.A."/>
            <person name="Whitney A.M."/>
            <person name="Humrighouse B.W."/>
            <person name="Bell M."/>
            <person name="Holmes B."/>
            <person name="Steigerwalt A.G."/>
            <person name="Villarma A."/>
            <person name="Sheth M."/>
            <person name="Batra D."/>
            <person name="Pryor J."/>
            <person name="Bernardet J.-F."/>
            <person name="Hugo C."/>
            <person name="Kampfer P."/>
            <person name="Newman J."/>
            <person name="McQuiston J.R."/>
        </authorList>
    </citation>
    <scope>NUCLEOTIDE SEQUENCE [LARGE SCALE GENOMIC DNA]</scope>
    <source>
        <strain evidence="3 5">G0207</strain>
        <strain evidence="4 6">H5143</strain>
    </source>
</reference>
<feature type="domain" description="DUF8202" evidence="2">
    <location>
        <begin position="1973"/>
        <end position="2158"/>
    </location>
</feature>
<dbReference type="Proteomes" id="UP000281741">
    <property type="component" value="Chromosome"/>
</dbReference>
<protein>
    <recommendedName>
        <fullName evidence="2">DUF8202 domain-containing protein</fullName>
    </recommendedName>
</protein>
<accession>A0AAD0YKB7</accession>
<name>A0AAD0YKB7_9FLAO</name>
<feature type="domain" description="DUF8202" evidence="2">
    <location>
        <begin position="265"/>
        <end position="444"/>
    </location>
</feature>
<keyword evidence="1" id="KW-1133">Transmembrane helix</keyword>
<feature type="transmembrane region" description="Helical" evidence="1">
    <location>
        <begin position="30"/>
        <end position="52"/>
    </location>
</feature>
<dbReference type="EMBL" id="CP033915">
    <property type="protein sequence ID" value="AZA88651.1"/>
    <property type="molecule type" value="Genomic_DNA"/>
</dbReference>
<dbReference type="GO" id="GO:0004553">
    <property type="term" value="F:hydrolase activity, hydrolyzing O-glycosyl compounds"/>
    <property type="evidence" value="ECO:0007669"/>
    <property type="project" value="UniProtKB-ARBA"/>
</dbReference>
<dbReference type="InterPro" id="IPR058515">
    <property type="entry name" value="DUF8202"/>
</dbReference>
<feature type="domain" description="DUF8202" evidence="2">
    <location>
        <begin position="1122"/>
        <end position="1300"/>
    </location>
</feature>
<gene>
    <name evidence="3" type="ORF">EG349_18695</name>
    <name evidence="4" type="ORF">EG353_17405</name>
</gene>
<dbReference type="EMBL" id="CP033912">
    <property type="protein sequence ID" value="AZA97192.1"/>
    <property type="molecule type" value="Genomic_DNA"/>
</dbReference>
<keyword evidence="1" id="KW-0472">Membrane</keyword>
<proteinExistence type="predicted"/>
<evidence type="ECO:0000313" key="3">
    <source>
        <dbReference type="EMBL" id="AZA88651.1"/>
    </source>
</evidence>
<evidence type="ECO:0000313" key="6">
    <source>
        <dbReference type="Proteomes" id="UP000281741"/>
    </source>
</evidence>
<evidence type="ECO:0000259" key="2">
    <source>
        <dbReference type="Pfam" id="PF26628"/>
    </source>
</evidence>
<feature type="domain" description="DUF8202" evidence="2">
    <location>
        <begin position="699"/>
        <end position="877"/>
    </location>
</feature>
<feature type="domain" description="DUF8202" evidence="2">
    <location>
        <begin position="2385"/>
        <end position="2562"/>
    </location>
</feature>
<dbReference type="Pfam" id="PF26628">
    <property type="entry name" value="DUF8202"/>
    <property type="match status" value="6"/>
</dbReference>
<evidence type="ECO:0000313" key="5">
    <source>
        <dbReference type="Proteomes" id="UP000274073"/>
    </source>
</evidence>
<dbReference type="SUPFAM" id="SSF49899">
    <property type="entry name" value="Concanavalin A-like lectins/glucanases"/>
    <property type="match status" value="1"/>
</dbReference>
<sequence length="2692" mass="281472">MYFTDGSFRFQALDAFSFPIKAVKKNKRSYYTHITMIKKILSLYGLFFLFWLQAQSPGGVSANLVGWYSADVSATATTWIDRSPAGNNLTGAGTPTFTNLLNFNTVATFNGTSQRYSIAATSATWPGTNTANTYYYVAVPTGTNTSRSVFGKGTGTTALNGMHSGKGTTATTLVSGATGAGTVNKTSVWSQNVPKMIRTGFNGGTTGAHYLSDNGASESSAGSSNPTYAATSAFAVGSQNTAAGFWDGNIAEVIAYSGKHAAADYNRIESYLAVKYGITKAGNYINSASTTVWTTGGGYDNNIAGIGRDDLGGAANSGLNQKQSQSANSGSQVVMALGTAAASNAANANTFTANQRFFIWGDDNGSLTTQVATGSNAYTYRFTRIWKTENTGSFAQNMTVYYPVSAFGNALASGVSLLYGTSAASLSDGTASTIAQSGTTTINGASYYVFTVPSGQIANMQFFSFTGTISSPGGVSTNLRLWLRADAGTNTTTDGGSVTSWNDQSGFGRNAGNANLVNFRSGSNTKAINFNPVVDFANTASRMYNITGGLASTTSALSHLFLTSGIPSGGLSNEKIYSGYSTSFTTGGIGGFAEGGSFRATMSAHILASGSTFTTLPYTPSLLGTNAMIAIALDPGGSAIRLRQNGLQSGILTSTGTRSADEGYVLGDDQFDGDGGNPSAKATIGDAIAYEANLTGTDLSKVESYLAIKYSMTLGTTASTVSYLNSAGTTTWTGSATYQNNVAGIGRDDLTALYQKQSQSVNSGSQVVMALGTVAASNQVNANTIPTDKQFFIWGDDNGSISNIVTTGNTIYPYRFTRVWKTQNTGSFAQNMTVYYPVSAFGNASSTTVALLYGTSAASLSNGTASAIAQSGTTTINGASYYVFTVPSAQVANMQFFSFAGTQTSPGGVLAGLKIWHKADAGVTATANAVTAWDNQADGTQVINTVASERPTLTNGTATAFNFNPYLDFTATTNTLYNSTATPFTTDGDITFFTATKPEASGGSGQFFAINATPATTGGSSYDSPELRSSNVLFTGGSTVNYSPDIRGTDQCILTFYHNGATNSLNAFRNLVTVINNAAQSGALGSGGYVFGSSVFAGDGQAAPIAQVSENIAYNRVLSATELQRVQTYLAIKTGVTLNQNHLLSDGTTIAWDAASNSSYANNIAGIGRDDLSALYQKQSQSVNTGSQVVMALGTVATTNQANANTIPTDKQFFIWGDDSGSLTTMASTGNSTYTYRFTRVWKTQNTGSFAQNLTVYYPVSAFGNALPATVALLYGTSAASLSNGTASAIAQSSTTTINGTNYYVFTVPSAQIANMQFFSFAGTQTAPGGVTGTSLWLKSDAGTNTTTNGGTVTAWNDQSGNNKNFSNAAGTVLYQTPLSNNKFNFNPSLNFSTTATSLSSSSSLFPASPVSSATLFGVSNTDGFISLRVNNSSETNGFAFYDYPIFGANFIFARPNFSSSVSASDTSVSGNIGRISIGSLISGTSVSVSVNGGGATSSAGAYSTNTGGMTIGSNTWAGGDDPGIIGNTTETIAYTQLLTLIEQQRVNTYLAVKYGITLSRNNDGDGTSGEVISGSILEGDYVASNGTTRIWNSDATYQNNIAGIGRDDLSTLYQKQSQSVNTGSQVVMALGTVATTNQANANTIPTDKQFFIWGDDSGSLTTMASTGNSTYTYRFTRVWKAQNTGSFAENMTVYYPVSAFGNALSTTVALLYGTSAASLSNGTASAIAQSGTTTINGTSYYVFTVPSAQVANMQFFSFAGTQTAPGGVMTNLTLWLKGDAGTSTTTDGATVSTWANSVNADVNDGGVSPTYSAVGANFNPAIVFNGSNNFLRYDNVSDWGLTGTNNFNIYSVVKQDVQIANNTIISANPLTGTFQYVLNNNTQKIANQNSSFIFSGSTSIGILPNMLQVKRNGSTFQSVNNGINDATGTSSFNFPATATSMRIGSRADGSQVFDGNMSEIIVYGNTANTSTEENRIQSYLSIKYGTTFGSTATPIDYLASDGTTKMWDATANAAYQNNIAGIGRDDLSALYQKQSQSVNSGSHVVMALGTAAVSNQANANTIPTDKQFFIWGDDNGSLSNIVATSNTIYPYRFTRIWKTQNTGSFAQNSTVYYPVSTFGNAQASTIALLYGTSAASLSNGTATAIAQSGTTTINGVNYYVFTVPSGQISNMQFFSFTGTITSPGGVLGESLWYKADAGVNTSGSNVTQWDNYSGSGLYHQVLETGTPVYNTTSSLVNYNPSVRFTAIDALHALSVPVNVVTSGSSPYNTSQYIVYRSTTGGNNALYYHSPGGLATWNIGARTSGFTVITNKGNTGVPAPTAGIGRLQAVDGDNVSGATYINGVQQSTTWTGTETETGTQPLTFGYSDADVAEFIVYNSAQGTNRNRIETYLGLKYGLTIGHNYLVSDGTTVWDAASNSSYANNIAGIGRDDLSALYQKQSQSVNSGSHVVMALGTAAVSNQANANTIPTDKQFFIWGDDNGSLSTFVSTGNITYPSRFTRIWKVQNTGSFAQNMTVYYPVSAFGTSLASYVGMIYGSTTTSLSNGSASVIPQSGTTTINGVSYYIFTVPSGQVSGMQFFSFTGNSICYKPGVTVGTTLDTKHGITSLSRAGTSGDNWPMVRKGAWTVLEAKTKGFVINRLTAAQIAAIPPANLVEGMMVYDTTNNCMKVYTSTDGGTTFNWQCITTQTCPD</sequence>
<dbReference type="GO" id="GO:0005975">
    <property type="term" value="P:carbohydrate metabolic process"/>
    <property type="evidence" value="ECO:0007669"/>
    <property type="project" value="UniProtKB-ARBA"/>
</dbReference>
<feature type="domain" description="DUF8202" evidence="2">
    <location>
        <begin position="1543"/>
        <end position="1737"/>
    </location>
</feature>
<evidence type="ECO:0000313" key="4">
    <source>
        <dbReference type="EMBL" id="AZA97192.1"/>
    </source>
</evidence>
<organism evidence="3 5">
    <name type="scientific">Chryseobacterium shandongense</name>
    <dbReference type="NCBI Taxonomy" id="1493872"/>
    <lineage>
        <taxon>Bacteria</taxon>
        <taxon>Pseudomonadati</taxon>
        <taxon>Bacteroidota</taxon>
        <taxon>Flavobacteriia</taxon>
        <taxon>Flavobacteriales</taxon>
        <taxon>Weeksellaceae</taxon>
        <taxon>Chryseobacterium group</taxon>
        <taxon>Chryseobacterium</taxon>
    </lineage>
</organism>